<dbReference type="CDD" id="cd09272">
    <property type="entry name" value="RNase_HI_RT_Ty1"/>
    <property type="match status" value="1"/>
</dbReference>
<dbReference type="Proteomes" id="UP001289374">
    <property type="component" value="Unassembled WGS sequence"/>
</dbReference>
<organism evidence="2 3">
    <name type="scientific">Sesamum angolense</name>
    <dbReference type="NCBI Taxonomy" id="2727404"/>
    <lineage>
        <taxon>Eukaryota</taxon>
        <taxon>Viridiplantae</taxon>
        <taxon>Streptophyta</taxon>
        <taxon>Embryophyta</taxon>
        <taxon>Tracheophyta</taxon>
        <taxon>Spermatophyta</taxon>
        <taxon>Magnoliopsida</taxon>
        <taxon>eudicotyledons</taxon>
        <taxon>Gunneridae</taxon>
        <taxon>Pentapetalae</taxon>
        <taxon>asterids</taxon>
        <taxon>lamiids</taxon>
        <taxon>Lamiales</taxon>
        <taxon>Pedaliaceae</taxon>
        <taxon>Sesamum</taxon>
    </lineage>
</organism>
<sequence>MLGEASTFNKSKKARRQRKKKRKAKVQAPANKLVVKGPAVGKGRTKEVKCIAALEAAKEVFLMKNYVQELSVVFSIAEQIVIFCDNNGAMAQAKEPRSHYKSKHILRRYHLLQEMVGKGNVRVECVTSIENTVDPLTKPVSHIAHTQHLDKMGLRKMGDWL</sequence>
<feature type="compositionally biased region" description="Basic residues" evidence="1">
    <location>
        <begin position="10"/>
        <end position="25"/>
    </location>
</feature>
<evidence type="ECO:0000313" key="3">
    <source>
        <dbReference type="Proteomes" id="UP001289374"/>
    </source>
</evidence>
<name>A0AAE1X143_9LAMI</name>
<comment type="caution">
    <text evidence="2">The sequence shown here is derived from an EMBL/GenBank/DDBJ whole genome shotgun (WGS) entry which is preliminary data.</text>
</comment>
<evidence type="ECO:0000256" key="1">
    <source>
        <dbReference type="SAM" id="MobiDB-lite"/>
    </source>
</evidence>
<feature type="region of interest" description="Disordered" evidence="1">
    <location>
        <begin position="1"/>
        <end position="28"/>
    </location>
</feature>
<proteinExistence type="predicted"/>
<reference evidence="2" key="2">
    <citation type="journal article" date="2024" name="Plant">
        <title>Genomic evolution and insights into agronomic trait innovations of Sesamum species.</title>
        <authorList>
            <person name="Miao H."/>
            <person name="Wang L."/>
            <person name="Qu L."/>
            <person name="Liu H."/>
            <person name="Sun Y."/>
            <person name="Le M."/>
            <person name="Wang Q."/>
            <person name="Wei S."/>
            <person name="Zheng Y."/>
            <person name="Lin W."/>
            <person name="Duan Y."/>
            <person name="Cao H."/>
            <person name="Xiong S."/>
            <person name="Wang X."/>
            <person name="Wei L."/>
            <person name="Li C."/>
            <person name="Ma Q."/>
            <person name="Ju M."/>
            <person name="Zhao R."/>
            <person name="Li G."/>
            <person name="Mu C."/>
            <person name="Tian Q."/>
            <person name="Mei H."/>
            <person name="Zhang T."/>
            <person name="Gao T."/>
            <person name="Zhang H."/>
        </authorList>
    </citation>
    <scope>NUCLEOTIDE SEQUENCE</scope>
    <source>
        <strain evidence="2">K16</strain>
    </source>
</reference>
<keyword evidence="3" id="KW-1185">Reference proteome</keyword>
<dbReference type="EMBL" id="JACGWL010000005">
    <property type="protein sequence ID" value="KAK4403186.1"/>
    <property type="molecule type" value="Genomic_DNA"/>
</dbReference>
<accession>A0AAE1X143</accession>
<gene>
    <name evidence="2" type="ORF">Sango_1059300</name>
</gene>
<dbReference type="AlphaFoldDB" id="A0AAE1X143"/>
<reference evidence="2" key="1">
    <citation type="submission" date="2020-06" db="EMBL/GenBank/DDBJ databases">
        <authorList>
            <person name="Li T."/>
            <person name="Hu X."/>
            <person name="Zhang T."/>
            <person name="Song X."/>
            <person name="Zhang H."/>
            <person name="Dai N."/>
            <person name="Sheng W."/>
            <person name="Hou X."/>
            <person name="Wei L."/>
        </authorList>
    </citation>
    <scope>NUCLEOTIDE SEQUENCE</scope>
    <source>
        <strain evidence="2">K16</strain>
        <tissue evidence="2">Leaf</tissue>
    </source>
</reference>
<evidence type="ECO:0000313" key="2">
    <source>
        <dbReference type="EMBL" id="KAK4403186.1"/>
    </source>
</evidence>
<protein>
    <submittedName>
        <fullName evidence="2">Uncharacterized protein</fullName>
    </submittedName>
</protein>